<feature type="domain" description="Toxin VasX N-terminal region" evidence="2">
    <location>
        <begin position="13"/>
        <end position="165"/>
    </location>
</feature>
<comment type="caution">
    <text evidence="3">The sequence shown here is derived from an EMBL/GenBank/DDBJ whole genome shotgun (WGS) entry which is preliminary data.</text>
</comment>
<evidence type="ECO:0000256" key="1">
    <source>
        <dbReference type="SAM" id="Phobius"/>
    </source>
</evidence>
<protein>
    <recommendedName>
        <fullName evidence="2">Toxin VasX N-terminal region domain-containing protein</fullName>
    </recommendedName>
</protein>
<keyword evidence="1" id="KW-0472">Membrane</keyword>
<evidence type="ECO:0000313" key="4">
    <source>
        <dbReference type="Proteomes" id="UP000003113"/>
    </source>
</evidence>
<dbReference type="CDD" id="cd20706">
    <property type="entry name" value="MIX_II"/>
    <property type="match status" value="1"/>
</dbReference>
<keyword evidence="1" id="KW-0812">Transmembrane</keyword>
<keyword evidence="1" id="KW-1133">Transmembrane helix</keyword>
<feature type="transmembrane region" description="Helical" evidence="1">
    <location>
        <begin position="782"/>
        <end position="807"/>
    </location>
</feature>
<accession>H0F6H7</accession>
<proteinExistence type="predicted"/>
<dbReference type="NCBIfam" id="NF041559">
    <property type="entry name" value="BTH_I2691_fam"/>
    <property type="match status" value="1"/>
</dbReference>
<dbReference type="Pfam" id="PF20249">
    <property type="entry name" value="VasX_N"/>
    <property type="match status" value="1"/>
</dbReference>
<dbReference type="RefSeq" id="WP_008162314.1">
    <property type="nucleotide sequence ID" value="NZ_AGUF01000043.1"/>
</dbReference>
<dbReference type="eggNOG" id="ENOG5033T53">
    <property type="taxonomic scope" value="Bacteria"/>
</dbReference>
<organism evidence="3 4">
    <name type="scientific">Achromobacter arsenitoxydans SY8</name>
    <dbReference type="NCBI Taxonomy" id="477184"/>
    <lineage>
        <taxon>Bacteria</taxon>
        <taxon>Pseudomonadati</taxon>
        <taxon>Pseudomonadota</taxon>
        <taxon>Betaproteobacteria</taxon>
        <taxon>Burkholderiales</taxon>
        <taxon>Alcaligenaceae</taxon>
        <taxon>Achromobacter</taxon>
    </lineage>
</organism>
<dbReference type="Proteomes" id="UP000003113">
    <property type="component" value="Unassembled WGS sequence"/>
</dbReference>
<dbReference type="InterPro" id="IPR046864">
    <property type="entry name" value="VasX_N"/>
</dbReference>
<evidence type="ECO:0000313" key="3">
    <source>
        <dbReference type="EMBL" id="EHK66149.1"/>
    </source>
</evidence>
<evidence type="ECO:0000259" key="2">
    <source>
        <dbReference type="Pfam" id="PF20249"/>
    </source>
</evidence>
<gene>
    <name evidence="3" type="ORF">KYC_11863</name>
</gene>
<feature type="transmembrane region" description="Helical" evidence="1">
    <location>
        <begin position="665"/>
        <end position="687"/>
    </location>
</feature>
<dbReference type="STRING" id="477184.KYC_11863"/>
<dbReference type="EMBL" id="AGUF01000043">
    <property type="protein sequence ID" value="EHK66149.1"/>
    <property type="molecule type" value="Genomic_DNA"/>
</dbReference>
<reference evidence="3 4" key="1">
    <citation type="journal article" date="2012" name="J. Bacteriol.">
        <title>Genome sequence of the highly efficient arsenite-oxidizing bacterium Achromobacter arsenitoxydans SY8.</title>
        <authorList>
            <person name="Li X."/>
            <person name="Hu Y."/>
            <person name="Gong J."/>
            <person name="Lin Y."/>
            <person name="Johnstone L."/>
            <person name="Rensing C."/>
            <person name="Wang G."/>
        </authorList>
    </citation>
    <scope>NUCLEOTIDE SEQUENCE [LARGE SCALE GENOMIC DNA]</scope>
    <source>
        <strain evidence="3 4">SY8</strain>
    </source>
</reference>
<dbReference type="PATRIC" id="fig|477184.5.peg.2354"/>
<dbReference type="InterPro" id="IPR048126">
    <property type="entry name" value="Toxin_VasX"/>
</dbReference>
<dbReference type="OrthoDB" id="8664525at2"/>
<sequence>MTKTSAGSATSTPACSPRVPILPIRYAIVPNAGGAPLYRYAESGFKLEQGLPRIELSSYTLRALRPGYVYVFMKGPKGEKFVIHEYDGEGHYKELTYLGLEQYHRKDRYRTVSSRGWVWADTSPDTASEVWIGFSPHLWTNAVTARMAADPSARKRHMRQIDMAELTSGEKTPSSQPHVLPASALSHWVEDFKPRDQRMDLDWSSHCSKDDLPISTFLAQGQHYRYTQPRVPVVVVLNDAEGLSLDLGLSVAAYQHQLRDILPSQQHEAIAKQGKAEFAVPACFSQDVEKLSVQSQRYHHKNLVAILLEQTLQSMYPADQTPPETLARLRDEYQRKQVGGSRRATLSELRYQVLTDSRISPMGRRLAERIDTAKYHAFLAERDQREAHLRSCLDTALKACRDHDRWLATAESEHRDVPTSLAAALAAYDRDERLSAGGLEVSLALMIHPMSQALPGTEDDDARFQRLSAWLDRQDSPLYMALAPFNPFKEKADSVGTLLGAADNAIEGLAGRFPAMAGITDLTAEAVTTVVLTRLPGKTRWTASDSLRQRVLAAVQEANGEKAVGLIGARYRVTDQAVLNDAYSKEVNNFLQSGMAEVTESKRVRITGTRTVTIEQTLTRRVRPNVSALLTTAGGGVLNVGMLWFNVISLKSAYASLKKDADVAASAAFASAIFGVAGATAAVLVSARATQKVLVLRYAAAAPGMEFGNGFMRFIAGNLFARWVGYPAILAGFASDVVSANRKHQSGDEVAAAYTFGGGVLVGLGSAVVLEGALAIAGPTVVIPYAGWAAAAIVLVGAGILAGGVWLHSLAAAHVHSPLELWAARGIFGTRKNDGEIRTGIALDADKMLPPFDDVAEEIKAWYAAYYAPQLLEKQQAEALGIKDVDSRWQSASSWSITRSAAPSVVEFTVLCRGYLIGQSAWSEMLEQDKACVPGTPACYDTAAGLVLHYRKEITDAHQMILTVNYCPNQGMDESAVATVQFKLEG</sequence>
<feature type="transmembrane region" description="Helical" evidence="1">
    <location>
        <begin position="626"/>
        <end position="645"/>
    </location>
</feature>
<dbReference type="AlphaFoldDB" id="H0F6H7"/>
<keyword evidence="4" id="KW-1185">Reference proteome</keyword>
<name>H0F6H7_9BURK</name>
<feature type="transmembrane region" description="Helical" evidence="1">
    <location>
        <begin position="751"/>
        <end position="776"/>
    </location>
</feature>